<accession>A0AAE8M8U2</accession>
<reference evidence="2" key="1">
    <citation type="submission" date="2018-03" db="EMBL/GenBank/DDBJ databases">
        <authorList>
            <person name="Guldener U."/>
        </authorList>
    </citation>
    <scope>NUCLEOTIDE SEQUENCE</scope>
</reference>
<evidence type="ECO:0000313" key="2">
    <source>
        <dbReference type="EMBL" id="SPJ76167.1"/>
    </source>
</evidence>
<protein>
    <recommendedName>
        <fullName evidence="1">Heterokaryon incompatibility domain-containing protein</fullName>
    </recommendedName>
</protein>
<evidence type="ECO:0000313" key="3">
    <source>
        <dbReference type="Proteomes" id="UP001187734"/>
    </source>
</evidence>
<gene>
    <name evidence="2" type="ORF">FTOL_05898</name>
</gene>
<comment type="caution">
    <text evidence="2">The sequence shown here is derived from an EMBL/GenBank/DDBJ whole genome shotgun (WGS) entry which is preliminary data.</text>
</comment>
<dbReference type="InterPro" id="IPR010730">
    <property type="entry name" value="HET"/>
</dbReference>
<dbReference type="EMBL" id="ONZP01000187">
    <property type="protein sequence ID" value="SPJ76167.1"/>
    <property type="molecule type" value="Genomic_DNA"/>
</dbReference>
<name>A0AAE8M8U2_9HYPO</name>
<dbReference type="InterPro" id="IPR052895">
    <property type="entry name" value="HetReg/Transcr_Mod"/>
</dbReference>
<dbReference type="Proteomes" id="UP001187734">
    <property type="component" value="Unassembled WGS sequence"/>
</dbReference>
<keyword evidence="3" id="KW-1185">Reference proteome</keyword>
<evidence type="ECO:0000259" key="1">
    <source>
        <dbReference type="Pfam" id="PF06985"/>
    </source>
</evidence>
<sequence length="436" mass="49974">MAASDFKHVELKNKQIRLLTLDKNSTQVSCKLTIHNFEECPDYFALSYAWGPPPPECEISLNGHKFMIRENLFNCLSSLLRRPHRLTPTGFNSQGNTAAASEVENACFWIDQICIDQTNIPERNQQVSMMDKIYTRSKETIVWVGTETIEEMDFSYDAFKSEIHTLLLQPYWTRLWIVQEIILSKRIVVRHGDESYDWDLLDSLSRDVSLALVHHHPDRHEDTLAFRRQGLFNGLPTAAGCLLNEKGNVFAGVDGHKLSDLLLRFGDSKCENPLDKVYALQGLLKLQPRVKIDYSISPETLFYQVVDKIAKDEGDSLMEEEQLDVCLALQRALNVAQTKQSSENVAKTVFSYVIRRLSNIDESLSPEEETAGLEYYIRYLQNPGLRRIPQPYRINDFGGTYREFKLHQSLSAGMAQAKLSRLLKEGPRSLPRQRLT</sequence>
<dbReference type="PANTHER" id="PTHR24148">
    <property type="entry name" value="ANKYRIN REPEAT DOMAIN-CONTAINING PROTEIN 39 HOMOLOG-RELATED"/>
    <property type="match status" value="1"/>
</dbReference>
<dbReference type="AlphaFoldDB" id="A0AAE8M8U2"/>
<proteinExistence type="predicted"/>
<feature type="domain" description="Heterokaryon incompatibility" evidence="1">
    <location>
        <begin position="43"/>
        <end position="161"/>
    </location>
</feature>
<dbReference type="PANTHER" id="PTHR24148:SF73">
    <property type="entry name" value="HET DOMAIN PROTEIN (AFU_ORTHOLOGUE AFUA_8G01020)"/>
    <property type="match status" value="1"/>
</dbReference>
<organism evidence="2 3">
    <name type="scientific">Fusarium torulosum</name>
    <dbReference type="NCBI Taxonomy" id="33205"/>
    <lineage>
        <taxon>Eukaryota</taxon>
        <taxon>Fungi</taxon>
        <taxon>Dikarya</taxon>
        <taxon>Ascomycota</taxon>
        <taxon>Pezizomycotina</taxon>
        <taxon>Sordariomycetes</taxon>
        <taxon>Hypocreomycetidae</taxon>
        <taxon>Hypocreales</taxon>
        <taxon>Nectriaceae</taxon>
        <taxon>Fusarium</taxon>
    </lineage>
</organism>
<dbReference type="Pfam" id="PF06985">
    <property type="entry name" value="HET"/>
    <property type="match status" value="1"/>
</dbReference>